<reference evidence="1 2" key="1">
    <citation type="journal article" date="2018" name="Mol. Biol. Evol.">
        <title>Broad Genomic Sampling Reveals a Smut Pathogenic Ancestry of the Fungal Clade Ustilaginomycotina.</title>
        <authorList>
            <person name="Kijpornyongpan T."/>
            <person name="Mondo S.J."/>
            <person name="Barry K."/>
            <person name="Sandor L."/>
            <person name="Lee J."/>
            <person name="Lipzen A."/>
            <person name="Pangilinan J."/>
            <person name="LaButti K."/>
            <person name="Hainaut M."/>
            <person name="Henrissat B."/>
            <person name="Grigoriev I.V."/>
            <person name="Spatafora J.W."/>
            <person name="Aime M.C."/>
        </authorList>
    </citation>
    <scope>NUCLEOTIDE SEQUENCE [LARGE SCALE GENOMIC DNA]</scope>
    <source>
        <strain evidence="1 2">SA 807</strain>
    </source>
</reference>
<dbReference type="EMBL" id="KZ820079">
    <property type="protein sequence ID" value="PWN49231.1"/>
    <property type="molecule type" value="Genomic_DNA"/>
</dbReference>
<protein>
    <submittedName>
        <fullName evidence="1">Uncharacterized protein</fullName>
    </submittedName>
</protein>
<evidence type="ECO:0000313" key="2">
    <source>
        <dbReference type="Proteomes" id="UP000245626"/>
    </source>
</evidence>
<name>A0ACD0NTW0_9BASI</name>
<dbReference type="Proteomes" id="UP000245626">
    <property type="component" value="Unassembled WGS sequence"/>
</dbReference>
<sequence length="526" mass="54400">MISANTSSQDAIHDVDIPNEPPPAYDAIPSQPPPSSQISANPQPTTGNSSSSNSNSNQPSSSTAPTHHPPPSEKNSRSNPFLQDQQQQPSVANTPANLSSSVTNPFADENAPSSSSNRPPPTPNPASPPPTTTTTNLSPNPSLSVASTASPRPATSIIANNAPPSPSTSISSQNLAAASPSPSTYAPPQGPPPPTLPPRTRPTSSSPPVNQNVGGTPAAPPANSGYNPTSTPTPGQPLLRFGRLLVYPKNWPGCSKCGNTGYKHGDPTHPCRKCWDKYGKTFSGALQYSVGLNDSSVTLQKPLPVVGLGTGPPGQAGGGGPYSGGVQTWIGPGRRHGPCSVPAPAGYPSASYRPPAAGNHQQHYASPSHPPPPNVNHYAPPLSPPPNRDAETEAQRAPDAPPNYPDASSVGENERLPPQFAAPPHPPPPTNQSYGGYGPPAGNQYRPPPPQQAYRPPPSSFPPHAPGFHPIPGARGNPPPGALVVMPGDPRIGGRLCHECGGRGLKESFWFGDETCFRCRGAGRVF</sequence>
<proteinExistence type="predicted"/>
<organism evidence="1 2">
    <name type="scientific">Violaceomyces palustris</name>
    <dbReference type="NCBI Taxonomy" id="1673888"/>
    <lineage>
        <taxon>Eukaryota</taxon>
        <taxon>Fungi</taxon>
        <taxon>Dikarya</taxon>
        <taxon>Basidiomycota</taxon>
        <taxon>Ustilaginomycotina</taxon>
        <taxon>Ustilaginomycetes</taxon>
        <taxon>Violaceomycetales</taxon>
        <taxon>Violaceomycetaceae</taxon>
        <taxon>Violaceomyces</taxon>
    </lineage>
</organism>
<gene>
    <name evidence="1" type="ORF">IE53DRAFT_388573</name>
</gene>
<evidence type="ECO:0000313" key="1">
    <source>
        <dbReference type="EMBL" id="PWN49231.1"/>
    </source>
</evidence>
<keyword evidence="2" id="KW-1185">Reference proteome</keyword>
<accession>A0ACD0NTW0</accession>